<feature type="compositionally biased region" description="Basic and acidic residues" evidence="1">
    <location>
        <begin position="52"/>
        <end position="67"/>
    </location>
</feature>
<sequence>MLKSTESISRNGFEAHEDESEKIMNLSMRKLLEKESGNHDERNNSSIVPPLSKEREAVEAQLSQKREQLRQLQEKTEELKRMADEAHRKAEEEQTKLEKISNVDMKCLRTPEKGAKCTNLKHLLDAQRISSASDKPRALADERQ</sequence>
<comment type="caution">
    <text evidence="2">The sequence shown here is derived from an EMBL/GenBank/DDBJ whole genome shotgun (WGS) entry which is preliminary data.</text>
</comment>
<protein>
    <submittedName>
        <fullName evidence="2">Uncharacterized protein</fullName>
    </submittedName>
</protein>
<organism evidence="2 3">
    <name type="scientific">Rhipicephalus sanguineus</name>
    <name type="common">Brown dog tick</name>
    <name type="synonym">Ixodes sanguineus</name>
    <dbReference type="NCBI Taxonomy" id="34632"/>
    <lineage>
        <taxon>Eukaryota</taxon>
        <taxon>Metazoa</taxon>
        <taxon>Ecdysozoa</taxon>
        <taxon>Arthropoda</taxon>
        <taxon>Chelicerata</taxon>
        <taxon>Arachnida</taxon>
        <taxon>Acari</taxon>
        <taxon>Parasitiformes</taxon>
        <taxon>Ixodida</taxon>
        <taxon>Ixodoidea</taxon>
        <taxon>Ixodidae</taxon>
        <taxon>Rhipicephalinae</taxon>
        <taxon>Rhipicephalus</taxon>
        <taxon>Rhipicephalus</taxon>
    </lineage>
</organism>
<dbReference type="VEuPathDB" id="VectorBase:RSAN_045498"/>
<dbReference type="EMBL" id="JABSTV010001253">
    <property type="protein sequence ID" value="KAH7942745.1"/>
    <property type="molecule type" value="Genomic_DNA"/>
</dbReference>
<dbReference type="AlphaFoldDB" id="A0A9D4SPX1"/>
<dbReference type="Proteomes" id="UP000821837">
    <property type="component" value="Unassembled WGS sequence"/>
</dbReference>
<name>A0A9D4SPX1_RHISA</name>
<keyword evidence="3" id="KW-1185">Reference proteome</keyword>
<evidence type="ECO:0000256" key="1">
    <source>
        <dbReference type="SAM" id="MobiDB-lite"/>
    </source>
</evidence>
<feature type="compositionally biased region" description="Polar residues" evidence="1">
    <location>
        <begin position="1"/>
        <end position="10"/>
    </location>
</feature>
<reference evidence="2" key="2">
    <citation type="submission" date="2021-09" db="EMBL/GenBank/DDBJ databases">
        <authorList>
            <person name="Jia N."/>
            <person name="Wang J."/>
            <person name="Shi W."/>
            <person name="Du L."/>
            <person name="Sun Y."/>
            <person name="Zhan W."/>
            <person name="Jiang J."/>
            <person name="Wang Q."/>
            <person name="Zhang B."/>
            <person name="Ji P."/>
            <person name="Sakyi L.B."/>
            <person name="Cui X."/>
            <person name="Yuan T."/>
            <person name="Jiang B."/>
            <person name="Yang W."/>
            <person name="Lam T.T.-Y."/>
            <person name="Chang Q."/>
            <person name="Ding S."/>
            <person name="Wang X."/>
            <person name="Zhu J."/>
            <person name="Ruan X."/>
            <person name="Zhao L."/>
            <person name="Wei J."/>
            <person name="Que T."/>
            <person name="Du C."/>
            <person name="Cheng J."/>
            <person name="Dai P."/>
            <person name="Han X."/>
            <person name="Huang E."/>
            <person name="Gao Y."/>
            <person name="Liu J."/>
            <person name="Shao H."/>
            <person name="Ye R."/>
            <person name="Li L."/>
            <person name="Wei W."/>
            <person name="Wang X."/>
            <person name="Wang C."/>
            <person name="Huo Q."/>
            <person name="Li W."/>
            <person name="Guo W."/>
            <person name="Chen H."/>
            <person name="Chen S."/>
            <person name="Zhou L."/>
            <person name="Zhou L."/>
            <person name="Ni X."/>
            <person name="Tian J."/>
            <person name="Zhou Y."/>
            <person name="Sheng Y."/>
            <person name="Liu T."/>
            <person name="Pan Y."/>
            <person name="Xia L."/>
            <person name="Li J."/>
            <person name="Zhao F."/>
            <person name="Cao W."/>
        </authorList>
    </citation>
    <scope>NUCLEOTIDE SEQUENCE</scope>
    <source>
        <strain evidence="2">Rsan-2018</strain>
        <tissue evidence="2">Larvae</tissue>
    </source>
</reference>
<reference evidence="2" key="1">
    <citation type="journal article" date="2020" name="Cell">
        <title>Large-Scale Comparative Analyses of Tick Genomes Elucidate Their Genetic Diversity and Vector Capacities.</title>
        <authorList>
            <consortium name="Tick Genome and Microbiome Consortium (TIGMIC)"/>
            <person name="Jia N."/>
            <person name="Wang J."/>
            <person name="Shi W."/>
            <person name="Du L."/>
            <person name="Sun Y."/>
            <person name="Zhan W."/>
            <person name="Jiang J.F."/>
            <person name="Wang Q."/>
            <person name="Zhang B."/>
            <person name="Ji P."/>
            <person name="Bell-Sakyi L."/>
            <person name="Cui X.M."/>
            <person name="Yuan T.T."/>
            <person name="Jiang B.G."/>
            <person name="Yang W.F."/>
            <person name="Lam T.T."/>
            <person name="Chang Q.C."/>
            <person name="Ding S.J."/>
            <person name="Wang X.J."/>
            <person name="Zhu J.G."/>
            <person name="Ruan X.D."/>
            <person name="Zhao L."/>
            <person name="Wei J.T."/>
            <person name="Ye R.Z."/>
            <person name="Que T.C."/>
            <person name="Du C.H."/>
            <person name="Zhou Y.H."/>
            <person name="Cheng J.X."/>
            <person name="Dai P.F."/>
            <person name="Guo W.B."/>
            <person name="Han X.H."/>
            <person name="Huang E.J."/>
            <person name="Li L.F."/>
            <person name="Wei W."/>
            <person name="Gao Y.C."/>
            <person name="Liu J.Z."/>
            <person name="Shao H.Z."/>
            <person name="Wang X."/>
            <person name="Wang C.C."/>
            <person name="Yang T.C."/>
            <person name="Huo Q.B."/>
            <person name="Li W."/>
            <person name="Chen H.Y."/>
            <person name="Chen S.E."/>
            <person name="Zhou L.G."/>
            <person name="Ni X.B."/>
            <person name="Tian J.H."/>
            <person name="Sheng Y."/>
            <person name="Liu T."/>
            <person name="Pan Y.S."/>
            <person name="Xia L.Y."/>
            <person name="Li J."/>
            <person name="Zhao F."/>
            <person name="Cao W.C."/>
        </authorList>
    </citation>
    <scope>NUCLEOTIDE SEQUENCE</scope>
    <source>
        <strain evidence="2">Rsan-2018</strain>
    </source>
</reference>
<feature type="compositionally biased region" description="Basic and acidic residues" evidence="1">
    <location>
        <begin position="30"/>
        <end position="43"/>
    </location>
</feature>
<evidence type="ECO:0000313" key="3">
    <source>
        <dbReference type="Proteomes" id="UP000821837"/>
    </source>
</evidence>
<proteinExistence type="predicted"/>
<feature type="compositionally biased region" description="Basic and acidic residues" evidence="1">
    <location>
        <begin position="13"/>
        <end position="22"/>
    </location>
</feature>
<gene>
    <name evidence="2" type="ORF">HPB52_000694</name>
</gene>
<evidence type="ECO:0000313" key="2">
    <source>
        <dbReference type="EMBL" id="KAH7942745.1"/>
    </source>
</evidence>
<feature type="region of interest" description="Disordered" evidence="1">
    <location>
        <begin position="1"/>
        <end position="67"/>
    </location>
</feature>
<accession>A0A9D4SPX1</accession>